<evidence type="ECO:0008006" key="3">
    <source>
        <dbReference type="Google" id="ProtNLM"/>
    </source>
</evidence>
<dbReference type="EMBL" id="LDTD01000005">
    <property type="protein sequence ID" value="KTT75834.1"/>
    <property type="molecule type" value="Genomic_DNA"/>
</dbReference>
<name>A0A147I913_9SPHN</name>
<gene>
    <name evidence="1" type="ORF">NS319_00450</name>
</gene>
<organism evidence="1 2">
    <name type="scientific">Sphingomonas sanguinis</name>
    <dbReference type="NCBI Taxonomy" id="33051"/>
    <lineage>
        <taxon>Bacteria</taxon>
        <taxon>Pseudomonadati</taxon>
        <taxon>Pseudomonadota</taxon>
        <taxon>Alphaproteobacteria</taxon>
        <taxon>Sphingomonadales</taxon>
        <taxon>Sphingomonadaceae</taxon>
        <taxon>Sphingomonas</taxon>
    </lineage>
</organism>
<dbReference type="RefSeq" id="WP_058731914.1">
    <property type="nucleotide sequence ID" value="NZ_LDTD01000005.1"/>
</dbReference>
<accession>A0A147I913</accession>
<comment type="caution">
    <text evidence="1">The sequence shown here is derived from an EMBL/GenBank/DDBJ whole genome shotgun (WGS) entry which is preliminary data.</text>
</comment>
<sequence>MQATINLLRSQYDDIARAIGDLMALFDMRYTDAEPMLGAVRMRIAQIIVKHLKTEDELLLTPLRERRLMASIPGCEAIVTETRELRLAYSRHVGTWTARAIEERWSEYVVVTRQLNERLMALCDQKMKNFYPVVLRRILLDPGIDATQRLAVIRQAS</sequence>
<dbReference type="AlphaFoldDB" id="A0A147I913"/>
<reference evidence="1 2" key="1">
    <citation type="journal article" date="2016" name="Front. Microbiol.">
        <title>Genomic Resource of Rice Seed Associated Bacteria.</title>
        <authorList>
            <person name="Midha S."/>
            <person name="Bansal K."/>
            <person name="Sharma S."/>
            <person name="Kumar N."/>
            <person name="Patil P.P."/>
            <person name="Chaudhry V."/>
            <person name="Patil P.B."/>
        </authorList>
    </citation>
    <scope>NUCLEOTIDE SEQUENCE [LARGE SCALE GENOMIC DNA]</scope>
    <source>
        <strain evidence="1 2">NS319</strain>
    </source>
</reference>
<protein>
    <recommendedName>
        <fullName evidence="3">Hemerythrin-like domain-containing protein</fullName>
    </recommendedName>
</protein>
<evidence type="ECO:0000313" key="1">
    <source>
        <dbReference type="EMBL" id="KTT75834.1"/>
    </source>
</evidence>
<dbReference type="Proteomes" id="UP000072867">
    <property type="component" value="Unassembled WGS sequence"/>
</dbReference>
<proteinExistence type="predicted"/>
<dbReference type="PATRIC" id="fig|33051.3.peg.2547"/>
<evidence type="ECO:0000313" key="2">
    <source>
        <dbReference type="Proteomes" id="UP000072867"/>
    </source>
</evidence>
<dbReference type="STRING" id="33051.SB4_11990"/>